<comment type="similarity">
    <text evidence="1 9">Belongs to the guanylate kinase family.</text>
</comment>
<dbReference type="CDD" id="cd00071">
    <property type="entry name" value="GMPK"/>
    <property type="match status" value="1"/>
</dbReference>
<dbReference type="InterPro" id="IPR008144">
    <property type="entry name" value="Guanylate_kin-like_dom"/>
</dbReference>
<evidence type="ECO:0000256" key="1">
    <source>
        <dbReference type="ARBA" id="ARBA00005790"/>
    </source>
</evidence>
<keyword evidence="6 9" id="KW-0418">Kinase</keyword>
<organism evidence="11 12">
    <name type="scientific">Candidatus Liberibacter ctenarytainae</name>
    <dbReference type="NCBI Taxonomy" id="2020335"/>
    <lineage>
        <taxon>Bacteria</taxon>
        <taxon>Pseudomonadati</taxon>
        <taxon>Pseudomonadota</taxon>
        <taxon>Alphaproteobacteria</taxon>
        <taxon>Hyphomicrobiales</taxon>
        <taxon>Rhizobiaceae</taxon>
        <taxon>Liberibacter</taxon>
    </lineage>
</organism>
<dbReference type="SUPFAM" id="SSF52540">
    <property type="entry name" value="P-loop containing nucleoside triphosphate hydrolases"/>
    <property type="match status" value="1"/>
</dbReference>
<comment type="function">
    <text evidence="9">Essential for recycling GMP and indirectly, cGMP.</text>
</comment>
<dbReference type="HAMAP" id="MF_00328">
    <property type="entry name" value="Guanylate_kinase"/>
    <property type="match status" value="1"/>
</dbReference>
<evidence type="ECO:0000256" key="2">
    <source>
        <dbReference type="ARBA" id="ARBA00012961"/>
    </source>
</evidence>
<dbReference type="Gene3D" id="3.40.50.300">
    <property type="entry name" value="P-loop containing nucleotide triphosphate hydrolases"/>
    <property type="match status" value="1"/>
</dbReference>
<dbReference type="FunFam" id="3.30.63.10:FF:000002">
    <property type="entry name" value="Guanylate kinase 1"/>
    <property type="match status" value="1"/>
</dbReference>
<feature type="domain" description="Guanylate kinase-like" evidence="10">
    <location>
        <begin position="15"/>
        <end position="197"/>
    </location>
</feature>
<dbReference type="EMBL" id="SEOL01000009">
    <property type="protein sequence ID" value="MBL0849309.1"/>
    <property type="molecule type" value="Genomic_DNA"/>
</dbReference>
<dbReference type="Proteomes" id="UP000736856">
    <property type="component" value="Unassembled WGS sequence"/>
</dbReference>
<name>A0A937AJP1_9HYPH</name>
<evidence type="ECO:0000256" key="7">
    <source>
        <dbReference type="ARBA" id="ARBA00022840"/>
    </source>
</evidence>
<dbReference type="SMART" id="SM00072">
    <property type="entry name" value="GuKc"/>
    <property type="match status" value="1"/>
</dbReference>
<proteinExistence type="inferred from homology"/>
<dbReference type="GO" id="GO:0005524">
    <property type="term" value="F:ATP binding"/>
    <property type="evidence" value="ECO:0007669"/>
    <property type="project" value="UniProtKB-UniRule"/>
</dbReference>
<keyword evidence="4 9" id="KW-0808">Transferase</keyword>
<dbReference type="Pfam" id="PF00625">
    <property type="entry name" value="Guanylate_kin"/>
    <property type="match status" value="1"/>
</dbReference>
<dbReference type="PANTHER" id="PTHR23117:SF13">
    <property type="entry name" value="GUANYLATE KINASE"/>
    <property type="match status" value="1"/>
</dbReference>
<keyword evidence="7 9" id="KW-0067">ATP-binding</keyword>
<dbReference type="GO" id="GO:0004385">
    <property type="term" value="F:GMP kinase activity"/>
    <property type="evidence" value="ECO:0007669"/>
    <property type="project" value="UniProtKB-UniRule"/>
</dbReference>
<evidence type="ECO:0000256" key="8">
    <source>
        <dbReference type="ARBA" id="ARBA00030128"/>
    </source>
</evidence>
<keyword evidence="9" id="KW-0963">Cytoplasm</keyword>
<evidence type="ECO:0000256" key="3">
    <source>
        <dbReference type="ARBA" id="ARBA00016296"/>
    </source>
</evidence>
<dbReference type="PROSITE" id="PS00856">
    <property type="entry name" value="GUANYLATE_KINASE_1"/>
    <property type="match status" value="1"/>
</dbReference>
<evidence type="ECO:0000256" key="5">
    <source>
        <dbReference type="ARBA" id="ARBA00022741"/>
    </source>
</evidence>
<evidence type="ECO:0000259" key="10">
    <source>
        <dbReference type="PROSITE" id="PS50052"/>
    </source>
</evidence>
<keyword evidence="5 9" id="KW-0547">Nucleotide-binding</keyword>
<reference evidence="11" key="1">
    <citation type="submission" date="2019-02" db="EMBL/GenBank/DDBJ databases">
        <title>A novel Candidatus Liberibacter species associated with the New Zealand native fuchsia psyllid, Ctenarytaina fuchsiae.</title>
        <authorList>
            <person name="Thompson S.M."/>
            <person name="Jorgensen N."/>
            <person name="David C."/>
            <person name="Bulman S.R."/>
            <person name="Smith G.R."/>
        </authorList>
    </citation>
    <scope>NUCLEOTIDE SEQUENCE</scope>
    <source>
        <strain evidence="11">Oxford</strain>
    </source>
</reference>
<evidence type="ECO:0000256" key="4">
    <source>
        <dbReference type="ARBA" id="ARBA00022679"/>
    </source>
</evidence>
<sequence length="229" mass="26497">MGEGDIEPMVVNRRGIMLVISSPSGVGKSTIARHILRSDKNFEMSVSVTTRSCRFNEVNGKDYHFVDFNEFKKLQKANAFIEWAEVHGNFYGTLRDPIDKAIFQGRDMLFDVDYRGACSLQRHMRSDIVSFFILPPTMQELRSRLCLRAEKNRDNQEMIQLRLRNAYSEIQQWGNYDYVLINDDLGSSLGRLRSVIEVERMRRSRLCSGISDFVKRLLGENIRISSSVK</sequence>
<dbReference type="PANTHER" id="PTHR23117">
    <property type="entry name" value="GUANYLATE KINASE-RELATED"/>
    <property type="match status" value="1"/>
</dbReference>
<dbReference type="PROSITE" id="PS50052">
    <property type="entry name" value="GUANYLATE_KINASE_2"/>
    <property type="match status" value="1"/>
</dbReference>
<dbReference type="EC" id="2.7.4.8" evidence="2 9"/>
<evidence type="ECO:0000313" key="12">
    <source>
        <dbReference type="Proteomes" id="UP000736856"/>
    </source>
</evidence>
<comment type="catalytic activity">
    <reaction evidence="9">
        <text>GMP + ATP = GDP + ADP</text>
        <dbReference type="Rhea" id="RHEA:20780"/>
        <dbReference type="ChEBI" id="CHEBI:30616"/>
        <dbReference type="ChEBI" id="CHEBI:58115"/>
        <dbReference type="ChEBI" id="CHEBI:58189"/>
        <dbReference type="ChEBI" id="CHEBI:456216"/>
        <dbReference type="EC" id="2.7.4.8"/>
    </reaction>
</comment>
<evidence type="ECO:0000313" key="11">
    <source>
        <dbReference type="EMBL" id="MBL0849309.1"/>
    </source>
</evidence>
<dbReference type="InterPro" id="IPR027417">
    <property type="entry name" value="P-loop_NTPase"/>
</dbReference>
<dbReference type="NCBIfam" id="TIGR03263">
    <property type="entry name" value="guanyl_kin"/>
    <property type="match status" value="1"/>
</dbReference>
<dbReference type="Gene3D" id="3.30.63.10">
    <property type="entry name" value="Guanylate Kinase phosphate binding domain"/>
    <property type="match status" value="1"/>
</dbReference>
<accession>A0A937AJP1</accession>
<feature type="binding site" evidence="9">
    <location>
        <begin position="22"/>
        <end position="29"/>
    </location>
    <ligand>
        <name>ATP</name>
        <dbReference type="ChEBI" id="CHEBI:30616"/>
    </ligand>
</feature>
<dbReference type="InterPro" id="IPR017665">
    <property type="entry name" value="Guanylate_kinase"/>
</dbReference>
<protein>
    <recommendedName>
        <fullName evidence="3 9">Guanylate kinase</fullName>
        <ecNumber evidence="2 9">2.7.4.8</ecNumber>
    </recommendedName>
    <alternativeName>
        <fullName evidence="8 9">GMP kinase</fullName>
    </alternativeName>
</protein>
<evidence type="ECO:0000256" key="9">
    <source>
        <dbReference type="HAMAP-Rule" id="MF_00328"/>
    </source>
</evidence>
<gene>
    <name evidence="9" type="primary">gmk</name>
    <name evidence="11" type="ORF">EU981_04475</name>
</gene>
<dbReference type="GO" id="GO:0005829">
    <property type="term" value="C:cytosol"/>
    <property type="evidence" value="ECO:0007669"/>
    <property type="project" value="TreeGrafter"/>
</dbReference>
<evidence type="ECO:0000256" key="6">
    <source>
        <dbReference type="ARBA" id="ARBA00022777"/>
    </source>
</evidence>
<dbReference type="InterPro" id="IPR008145">
    <property type="entry name" value="GK/Ca_channel_bsu"/>
</dbReference>
<comment type="caution">
    <text evidence="11">The sequence shown here is derived from an EMBL/GenBank/DDBJ whole genome shotgun (WGS) entry which is preliminary data.</text>
</comment>
<dbReference type="AlphaFoldDB" id="A0A937AJP1"/>
<comment type="subcellular location">
    <subcellularLocation>
        <location evidence="9">Cytoplasm</location>
    </subcellularLocation>
</comment>
<dbReference type="InterPro" id="IPR020590">
    <property type="entry name" value="Guanylate_kinase_CS"/>
</dbReference>